<feature type="compositionally biased region" description="Acidic residues" evidence="1">
    <location>
        <begin position="74"/>
        <end position="90"/>
    </location>
</feature>
<dbReference type="EMBL" id="KN839875">
    <property type="protein sequence ID" value="KIJ60189.1"/>
    <property type="molecule type" value="Genomic_DNA"/>
</dbReference>
<gene>
    <name evidence="2" type="ORF">HYDPIDRAFT_32455</name>
</gene>
<sequence>MRVGTEVKVSSNFLTCSVETQSKKKGLHGVPENRHRHPYIIALTQSLGQWLHPHTDNAPSTSRDDTTSAHEDHEDSEDDRDDDDLDDSEDPLCYVPPIPTPRRICLSEWIEEVGTGPELSRFAVQEPCCMSTPRFRSQSYSFRTTFPEDCASWVSSTSGLLFTANGLGMGVNLASCLPRANEPPAMHLPPSSESQAEQIFLFHINRPTERRVKASLRFLLNHSPGASTVRLFDHLWHLALDLQPETPTSFTIAYLTG</sequence>
<evidence type="ECO:0000256" key="1">
    <source>
        <dbReference type="SAM" id="MobiDB-lite"/>
    </source>
</evidence>
<protein>
    <submittedName>
        <fullName evidence="2">Uncharacterized protein</fullName>
    </submittedName>
</protein>
<dbReference type="HOGENOM" id="CLU_1082053_0_0_1"/>
<name>A0A0C9V486_9AGAM</name>
<accession>A0A0C9V486</accession>
<feature type="region of interest" description="Disordered" evidence="1">
    <location>
        <begin position="51"/>
        <end position="95"/>
    </location>
</feature>
<evidence type="ECO:0000313" key="2">
    <source>
        <dbReference type="EMBL" id="KIJ60189.1"/>
    </source>
</evidence>
<proteinExistence type="predicted"/>
<feature type="compositionally biased region" description="Basic and acidic residues" evidence="1">
    <location>
        <begin position="62"/>
        <end position="73"/>
    </location>
</feature>
<dbReference type="Proteomes" id="UP000053820">
    <property type="component" value="Unassembled WGS sequence"/>
</dbReference>
<organism evidence="2 3">
    <name type="scientific">Hydnomerulius pinastri MD-312</name>
    <dbReference type="NCBI Taxonomy" id="994086"/>
    <lineage>
        <taxon>Eukaryota</taxon>
        <taxon>Fungi</taxon>
        <taxon>Dikarya</taxon>
        <taxon>Basidiomycota</taxon>
        <taxon>Agaricomycotina</taxon>
        <taxon>Agaricomycetes</taxon>
        <taxon>Agaricomycetidae</taxon>
        <taxon>Boletales</taxon>
        <taxon>Boletales incertae sedis</taxon>
        <taxon>Leucogyrophana</taxon>
    </lineage>
</organism>
<dbReference type="AlphaFoldDB" id="A0A0C9V486"/>
<keyword evidence="3" id="KW-1185">Reference proteome</keyword>
<reference evidence="2 3" key="1">
    <citation type="submission" date="2014-04" db="EMBL/GenBank/DDBJ databases">
        <title>Evolutionary Origins and Diversification of the Mycorrhizal Mutualists.</title>
        <authorList>
            <consortium name="DOE Joint Genome Institute"/>
            <consortium name="Mycorrhizal Genomics Consortium"/>
            <person name="Kohler A."/>
            <person name="Kuo A."/>
            <person name="Nagy L.G."/>
            <person name="Floudas D."/>
            <person name="Copeland A."/>
            <person name="Barry K.W."/>
            <person name="Cichocki N."/>
            <person name="Veneault-Fourrey C."/>
            <person name="LaButti K."/>
            <person name="Lindquist E.A."/>
            <person name="Lipzen A."/>
            <person name="Lundell T."/>
            <person name="Morin E."/>
            <person name="Murat C."/>
            <person name="Riley R."/>
            <person name="Ohm R."/>
            <person name="Sun H."/>
            <person name="Tunlid A."/>
            <person name="Henrissat B."/>
            <person name="Grigoriev I.V."/>
            <person name="Hibbett D.S."/>
            <person name="Martin F."/>
        </authorList>
    </citation>
    <scope>NUCLEOTIDE SEQUENCE [LARGE SCALE GENOMIC DNA]</scope>
    <source>
        <strain evidence="2 3">MD-312</strain>
    </source>
</reference>
<evidence type="ECO:0000313" key="3">
    <source>
        <dbReference type="Proteomes" id="UP000053820"/>
    </source>
</evidence>